<accession>A0A0F9BDM9</accession>
<protein>
    <submittedName>
        <fullName evidence="1">Uncharacterized protein</fullName>
    </submittedName>
</protein>
<proteinExistence type="predicted"/>
<gene>
    <name evidence="1" type="ORF">LCGC14_2462030</name>
</gene>
<name>A0A0F9BDM9_9ZZZZ</name>
<reference evidence="1" key="1">
    <citation type="journal article" date="2015" name="Nature">
        <title>Complex archaea that bridge the gap between prokaryotes and eukaryotes.</title>
        <authorList>
            <person name="Spang A."/>
            <person name="Saw J.H."/>
            <person name="Jorgensen S.L."/>
            <person name="Zaremba-Niedzwiedzka K."/>
            <person name="Martijn J."/>
            <person name="Lind A.E."/>
            <person name="van Eijk R."/>
            <person name="Schleper C."/>
            <person name="Guy L."/>
            <person name="Ettema T.J."/>
        </authorList>
    </citation>
    <scope>NUCLEOTIDE SEQUENCE</scope>
</reference>
<organism evidence="1">
    <name type="scientific">marine sediment metagenome</name>
    <dbReference type="NCBI Taxonomy" id="412755"/>
    <lineage>
        <taxon>unclassified sequences</taxon>
        <taxon>metagenomes</taxon>
        <taxon>ecological metagenomes</taxon>
    </lineage>
</organism>
<evidence type="ECO:0000313" key="1">
    <source>
        <dbReference type="EMBL" id="KKL19780.1"/>
    </source>
</evidence>
<dbReference type="AlphaFoldDB" id="A0A0F9BDM9"/>
<comment type="caution">
    <text evidence="1">The sequence shown here is derived from an EMBL/GenBank/DDBJ whole genome shotgun (WGS) entry which is preliminary data.</text>
</comment>
<sequence>MADRMFTLKKWQQMKRDIFDDFFAQNDMNRDMQELMKAELIGGPEVPEGFHRMPDTGELMLDSEMPQ</sequence>
<dbReference type="EMBL" id="LAZR01038355">
    <property type="protein sequence ID" value="KKL19780.1"/>
    <property type="molecule type" value="Genomic_DNA"/>
</dbReference>